<dbReference type="STRING" id="400682.A0A1X7VF29"/>
<accession>A0A1X7VF29</accession>
<protein>
    <recommendedName>
        <fullName evidence="2">Phosphatidic acid phosphatase type 2/haloperoxidase domain-containing protein</fullName>
    </recommendedName>
</protein>
<dbReference type="GO" id="GO:0005789">
    <property type="term" value="C:endoplasmic reticulum membrane"/>
    <property type="evidence" value="ECO:0007669"/>
    <property type="project" value="TreeGrafter"/>
</dbReference>
<dbReference type="Proteomes" id="UP000007879">
    <property type="component" value="Unassembled WGS sequence"/>
</dbReference>
<reference evidence="4" key="1">
    <citation type="journal article" date="2010" name="Nature">
        <title>The Amphimedon queenslandica genome and the evolution of animal complexity.</title>
        <authorList>
            <person name="Srivastava M."/>
            <person name="Simakov O."/>
            <person name="Chapman J."/>
            <person name="Fahey B."/>
            <person name="Gauthier M.E."/>
            <person name="Mitros T."/>
            <person name="Richards G.S."/>
            <person name="Conaco C."/>
            <person name="Dacre M."/>
            <person name="Hellsten U."/>
            <person name="Larroux C."/>
            <person name="Putnam N.H."/>
            <person name="Stanke M."/>
            <person name="Adamska M."/>
            <person name="Darling A."/>
            <person name="Degnan S.M."/>
            <person name="Oakley T.H."/>
            <person name="Plachetzki D.C."/>
            <person name="Zhai Y."/>
            <person name="Adamski M."/>
            <person name="Calcino A."/>
            <person name="Cummins S.F."/>
            <person name="Goodstein D.M."/>
            <person name="Harris C."/>
            <person name="Jackson D.J."/>
            <person name="Leys S.P."/>
            <person name="Shu S."/>
            <person name="Woodcroft B.J."/>
            <person name="Vervoort M."/>
            <person name="Kosik K.S."/>
            <person name="Manning G."/>
            <person name="Degnan B.M."/>
            <person name="Rokhsar D.S."/>
        </authorList>
    </citation>
    <scope>NUCLEOTIDE SEQUENCE [LARGE SCALE GENOMIC DNA]</scope>
</reference>
<dbReference type="PANTHER" id="PTHR14969:SF39">
    <property type="entry name" value="PHOSPHATIDIC ACID PHOSPHATASE TYPE 2_HALOPEROXIDASE DOMAIN-CONTAINING PROTEIN"/>
    <property type="match status" value="1"/>
</dbReference>
<feature type="transmembrane region" description="Helical" evidence="1">
    <location>
        <begin position="212"/>
        <end position="230"/>
    </location>
</feature>
<dbReference type="Gene3D" id="1.20.144.10">
    <property type="entry name" value="Phosphatidic acid phosphatase type 2/haloperoxidase"/>
    <property type="match status" value="1"/>
</dbReference>
<dbReference type="EnsemblMetazoa" id="Aqu2.1.38631_001">
    <property type="protein sequence ID" value="Aqu2.1.38631_001"/>
    <property type="gene ID" value="Aqu2.1.38631"/>
</dbReference>
<sequence>MASPSTTLSVYPPIYRLGKVGKVLRDSLMKAIIRGTPVLMQIQSFRSPSVTTFMKGVSFLGEEEFYTILVPFVTWTLNFKMGCLLAILMGLGFCVGGFLKNILCLPRPPSPPIVPADHCHDWSFPSHHAILNVTIPWYIWIFCYTRFNWSPLVLGIAFMGVSFWCFSILFSRLYLGVHSPADIMAGGIIGCLLLVGYLLVDDVLFKDLMSSLQFSFLCVLFMCAFLAFFPDPYPRTIIVSETAGMLCVSIGVIVGVSLNRALGLKAKASFEETDPLYITACLRYFVGIGVVLFCKFMFGIVTKFLVSNSLTLLGLQHHYTRITSDVLPPLVHYSPDTFVVLDKPGEKLKSSILPLNIYLPVKIIVYFLCGACISSGMFFLVHLCQF</sequence>
<feature type="transmembrane region" description="Helical" evidence="1">
    <location>
        <begin position="242"/>
        <end position="263"/>
    </location>
</feature>
<dbReference type="KEGG" id="aqu:100641496"/>
<dbReference type="GO" id="GO:0042392">
    <property type="term" value="F:sphingosine-1-phosphate phosphatase activity"/>
    <property type="evidence" value="ECO:0007669"/>
    <property type="project" value="TreeGrafter"/>
</dbReference>
<evidence type="ECO:0000259" key="2">
    <source>
        <dbReference type="SMART" id="SM00014"/>
    </source>
</evidence>
<dbReference type="GO" id="GO:0006670">
    <property type="term" value="P:sphingosine metabolic process"/>
    <property type="evidence" value="ECO:0007669"/>
    <property type="project" value="TreeGrafter"/>
</dbReference>
<name>A0A1X7VF29_AMPQE</name>
<dbReference type="PANTHER" id="PTHR14969">
    <property type="entry name" value="SPHINGOSINE-1-PHOSPHATE PHOSPHOHYDROLASE"/>
    <property type="match status" value="1"/>
</dbReference>
<evidence type="ECO:0000313" key="3">
    <source>
        <dbReference type="EnsemblMetazoa" id="Aqu2.1.38631_001"/>
    </source>
</evidence>
<keyword evidence="1" id="KW-0812">Transmembrane</keyword>
<keyword evidence="4" id="KW-1185">Reference proteome</keyword>
<keyword evidence="1" id="KW-1133">Transmembrane helix</keyword>
<dbReference type="OrthoDB" id="301434at2759"/>
<dbReference type="EnsemblMetazoa" id="XM_003384433.2">
    <property type="protein sequence ID" value="XP_003384481.1"/>
    <property type="gene ID" value="LOC100641496"/>
</dbReference>
<reference evidence="3" key="2">
    <citation type="submission" date="2017-05" db="UniProtKB">
        <authorList>
            <consortium name="EnsemblMetazoa"/>
        </authorList>
    </citation>
    <scope>IDENTIFICATION</scope>
</reference>
<dbReference type="InParanoid" id="A0A1X7VF29"/>
<keyword evidence="1" id="KW-0472">Membrane</keyword>
<dbReference type="SMART" id="SM00014">
    <property type="entry name" value="acidPPc"/>
    <property type="match status" value="1"/>
</dbReference>
<dbReference type="InterPro" id="IPR000326">
    <property type="entry name" value="PAP2/HPO"/>
</dbReference>
<feature type="transmembrane region" description="Helical" evidence="1">
    <location>
        <begin position="152"/>
        <end position="175"/>
    </location>
</feature>
<feature type="domain" description="Phosphatidic acid phosphatase type 2/haloperoxidase" evidence="2">
    <location>
        <begin position="82"/>
        <end position="198"/>
    </location>
</feature>
<organism evidence="3">
    <name type="scientific">Amphimedon queenslandica</name>
    <name type="common">Sponge</name>
    <dbReference type="NCBI Taxonomy" id="400682"/>
    <lineage>
        <taxon>Eukaryota</taxon>
        <taxon>Metazoa</taxon>
        <taxon>Porifera</taxon>
        <taxon>Demospongiae</taxon>
        <taxon>Heteroscleromorpha</taxon>
        <taxon>Haplosclerida</taxon>
        <taxon>Niphatidae</taxon>
        <taxon>Amphimedon</taxon>
    </lineage>
</organism>
<evidence type="ECO:0000256" key="1">
    <source>
        <dbReference type="SAM" id="Phobius"/>
    </source>
</evidence>
<feature type="transmembrane region" description="Helical" evidence="1">
    <location>
        <begin position="181"/>
        <end position="200"/>
    </location>
</feature>
<feature type="transmembrane region" description="Helical" evidence="1">
    <location>
        <begin position="363"/>
        <end position="384"/>
    </location>
</feature>
<dbReference type="Pfam" id="PF01569">
    <property type="entry name" value="PAP2"/>
    <property type="match status" value="1"/>
</dbReference>
<dbReference type="SUPFAM" id="SSF48317">
    <property type="entry name" value="Acid phosphatase/Vanadium-dependent haloperoxidase"/>
    <property type="match status" value="1"/>
</dbReference>
<evidence type="ECO:0000313" key="4">
    <source>
        <dbReference type="Proteomes" id="UP000007879"/>
    </source>
</evidence>
<feature type="transmembrane region" description="Helical" evidence="1">
    <location>
        <begin position="79"/>
        <end position="99"/>
    </location>
</feature>
<proteinExistence type="predicted"/>
<feature type="transmembrane region" description="Helical" evidence="1">
    <location>
        <begin position="284"/>
        <end position="306"/>
    </location>
</feature>
<dbReference type="AlphaFoldDB" id="A0A1X7VF29"/>
<gene>
    <name evidence="3" type="primary">100641496</name>
</gene>
<dbReference type="InterPro" id="IPR036938">
    <property type="entry name" value="PAP2/HPO_sf"/>
</dbReference>